<dbReference type="Proteomes" id="UP000308230">
    <property type="component" value="Unassembled WGS sequence"/>
</dbReference>
<dbReference type="EMBL" id="SWLG01000008">
    <property type="protein sequence ID" value="TLS36886.1"/>
    <property type="molecule type" value="Genomic_DNA"/>
</dbReference>
<dbReference type="RefSeq" id="WP_138127084.1">
    <property type="nucleotide sequence ID" value="NZ_SWLG01000008.1"/>
</dbReference>
<proteinExistence type="predicted"/>
<accession>A0A5R9F3H4</accession>
<name>A0A5R9F3H4_9BACL</name>
<gene>
    <name evidence="1" type="ORF">FCL54_13095</name>
</gene>
<reference evidence="1 2" key="1">
    <citation type="submission" date="2019-04" db="EMBL/GenBank/DDBJ databases">
        <title>Bacillus caeni sp. nov., a bacterium isolated from mangrove sediment.</title>
        <authorList>
            <person name="Huang H."/>
            <person name="Mo K."/>
            <person name="Hu Y."/>
        </authorList>
    </citation>
    <scope>NUCLEOTIDE SEQUENCE [LARGE SCALE GENOMIC DNA]</scope>
    <source>
        <strain evidence="1 2">HB172195</strain>
    </source>
</reference>
<dbReference type="AlphaFoldDB" id="A0A5R9F3H4"/>
<evidence type="ECO:0000313" key="2">
    <source>
        <dbReference type="Proteomes" id="UP000308230"/>
    </source>
</evidence>
<organism evidence="1 2">
    <name type="scientific">Exobacillus caeni</name>
    <dbReference type="NCBI Taxonomy" id="2574798"/>
    <lineage>
        <taxon>Bacteria</taxon>
        <taxon>Bacillati</taxon>
        <taxon>Bacillota</taxon>
        <taxon>Bacilli</taxon>
        <taxon>Bacillales</taxon>
        <taxon>Guptibacillaceae</taxon>
        <taxon>Exobacillus</taxon>
    </lineage>
</organism>
<sequence length="129" mass="14720">MSIMNLLSNEETRVAQRYIIKATRLSLELLSEKSAGELNECEKNFVLKVNKLLAILDEVIASEKDKINDFKDFLVTCIVLGLDIKQNLKQKVKLTIVERDFLESLDQLIQKYEILKHDEAVSALLKGQA</sequence>
<protein>
    <submittedName>
        <fullName evidence="1">Uncharacterized protein</fullName>
    </submittedName>
</protein>
<evidence type="ECO:0000313" key="1">
    <source>
        <dbReference type="EMBL" id="TLS36886.1"/>
    </source>
</evidence>
<comment type="caution">
    <text evidence="1">The sequence shown here is derived from an EMBL/GenBank/DDBJ whole genome shotgun (WGS) entry which is preliminary data.</text>
</comment>
<keyword evidence="2" id="KW-1185">Reference proteome</keyword>